<reference evidence="3" key="1">
    <citation type="submission" date="2020-05" db="EMBL/GenBank/DDBJ databases">
        <title>Mycena genomes resolve the evolution of fungal bioluminescence.</title>
        <authorList>
            <person name="Tsai I.J."/>
        </authorList>
    </citation>
    <scope>NUCLEOTIDE SEQUENCE</scope>
    <source>
        <strain evidence="3">CCC161011</strain>
    </source>
</reference>
<name>A0A8H7DAW4_9AGAR</name>
<dbReference type="Proteomes" id="UP000620124">
    <property type="component" value="Unassembled WGS sequence"/>
</dbReference>
<dbReference type="PANTHER" id="PTHR43691:SF14">
    <property type="entry name" value="URIDINE PHOSPHORYLASE"/>
    <property type="match status" value="1"/>
</dbReference>
<dbReference type="SUPFAM" id="SSF53167">
    <property type="entry name" value="Purine and uridine phosphorylases"/>
    <property type="match status" value="1"/>
</dbReference>
<accession>A0A8H7DAW4</accession>
<dbReference type="OrthoDB" id="416752at2759"/>
<dbReference type="Gene3D" id="3.40.50.1580">
    <property type="entry name" value="Nucleoside phosphorylase domain"/>
    <property type="match status" value="2"/>
</dbReference>
<feature type="region of interest" description="Disordered" evidence="1">
    <location>
        <begin position="150"/>
        <end position="175"/>
    </location>
</feature>
<comment type="caution">
    <text evidence="3">The sequence shown here is derived from an EMBL/GenBank/DDBJ whole genome shotgun (WGS) entry which is preliminary data.</text>
</comment>
<dbReference type="AlphaFoldDB" id="A0A8H7DAW4"/>
<organism evidence="3 4">
    <name type="scientific">Mycena venus</name>
    <dbReference type="NCBI Taxonomy" id="2733690"/>
    <lineage>
        <taxon>Eukaryota</taxon>
        <taxon>Fungi</taxon>
        <taxon>Dikarya</taxon>
        <taxon>Basidiomycota</taxon>
        <taxon>Agaricomycotina</taxon>
        <taxon>Agaricomycetes</taxon>
        <taxon>Agaricomycetidae</taxon>
        <taxon>Agaricales</taxon>
        <taxon>Marasmiineae</taxon>
        <taxon>Mycenaceae</taxon>
        <taxon>Mycena</taxon>
    </lineage>
</organism>
<dbReference type="InterPro" id="IPR035994">
    <property type="entry name" value="Nucleoside_phosphorylase_sf"/>
</dbReference>
<sequence>MKDTLTDANFPRTADLRVYHLGLRPGEVANRIVTVGSPSRAHTVASHFDATPKPFELASERGFLTITGRYKGVPVSVVSIGMGHPNVDFFVREVRECLSGDMLVVRLGSCGSLIDVPVGSVVVPKSSVAVERNLDFDFVSPQECSEQPYRISKPASFGGSRASRPSEPKKIIPHPTLPHLTHARFTNASPPRNPRIGNPLSSLAVPTRRLTGKSCSHPELPALNALSSLLELSFYSSQGRQTSFPDQNETLIEYLQASVKDLATFEMETFWLYHLAACWSGRGGKESSRGAHAPPLATGPVQPTTSQPPSSSAVPNTLAGHDTVIRAAAAHLVFASQWAAKGVLDALVEMNISADVRSFPSGLLHALTNTSSQIQRVHAEEGSVWAL</sequence>
<gene>
    <name evidence="3" type="ORF">MVEN_00198800</name>
</gene>
<dbReference type="GO" id="GO:0005829">
    <property type="term" value="C:cytosol"/>
    <property type="evidence" value="ECO:0007669"/>
    <property type="project" value="TreeGrafter"/>
</dbReference>
<proteinExistence type="predicted"/>
<feature type="region of interest" description="Disordered" evidence="1">
    <location>
        <begin position="284"/>
        <end position="315"/>
    </location>
</feature>
<protein>
    <submittedName>
        <fullName evidence="3">Uridine phosphorylase</fullName>
    </submittedName>
</protein>
<feature type="domain" description="Nucleoside phosphorylase" evidence="2">
    <location>
        <begin position="31"/>
        <end position="151"/>
    </location>
</feature>
<dbReference type="GO" id="GO:0004850">
    <property type="term" value="F:uridine phosphorylase activity"/>
    <property type="evidence" value="ECO:0007669"/>
    <property type="project" value="TreeGrafter"/>
</dbReference>
<dbReference type="CDD" id="cd17769">
    <property type="entry name" value="NP_TgUP-like"/>
    <property type="match status" value="1"/>
</dbReference>
<dbReference type="GO" id="GO:0006218">
    <property type="term" value="P:uridine catabolic process"/>
    <property type="evidence" value="ECO:0007669"/>
    <property type="project" value="TreeGrafter"/>
</dbReference>
<feature type="compositionally biased region" description="Low complexity" evidence="1">
    <location>
        <begin position="300"/>
        <end position="315"/>
    </location>
</feature>
<feature type="region of interest" description="Disordered" evidence="1">
    <location>
        <begin position="182"/>
        <end position="201"/>
    </location>
</feature>
<evidence type="ECO:0000313" key="3">
    <source>
        <dbReference type="EMBL" id="KAF7368739.1"/>
    </source>
</evidence>
<dbReference type="Pfam" id="PF01048">
    <property type="entry name" value="PNP_UDP_1"/>
    <property type="match status" value="1"/>
</dbReference>
<evidence type="ECO:0000256" key="1">
    <source>
        <dbReference type="SAM" id="MobiDB-lite"/>
    </source>
</evidence>
<dbReference type="InterPro" id="IPR000845">
    <property type="entry name" value="Nucleoside_phosphorylase_d"/>
</dbReference>
<evidence type="ECO:0000313" key="4">
    <source>
        <dbReference type="Proteomes" id="UP000620124"/>
    </source>
</evidence>
<evidence type="ECO:0000259" key="2">
    <source>
        <dbReference type="Pfam" id="PF01048"/>
    </source>
</evidence>
<keyword evidence="4" id="KW-1185">Reference proteome</keyword>
<dbReference type="EMBL" id="JACAZI010000002">
    <property type="protein sequence ID" value="KAF7368739.1"/>
    <property type="molecule type" value="Genomic_DNA"/>
</dbReference>
<dbReference type="PANTHER" id="PTHR43691">
    <property type="entry name" value="URIDINE PHOSPHORYLASE"/>
    <property type="match status" value="1"/>
</dbReference>